<dbReference type="InterPro" id="IPR038385">
    <property type="entry name" value="Sua5/YwlC_C"/>
</dbReference>
<dbReference type="Gene3D" id="3.40.50.11030">
    <property type="entry name" value="Threonylcarbamoyl-AMP synthase, C-terminal domain"/>
    <property type="match status" value="1"/>
</dbReference>
<evidence type="ECO:0000256" key="8">
    <source>
        <dbReference type="ARBA" id="ARBA00022695"/>
    </source>
</evidence>
<feature type="domain" description="YrdC-like" evidence="15">
    <location>
        <begin position="10"/>
        <end position="196"/>
    </location>
</feature>
<feature type="binding site" evidence="14">
    <location>
        <position position="114"/>
    </location>
    <ligand>
        <name>ATP</name>
        <dbReference type="ChEBI" id="CHEBI:30616"/>
    </ligand>
</feature>
<evidence type="ECO:0000313" key="18">
    <source>
        <dbReference type="Proteomes" id="UP000564964"/>
    </source>
</evidence>
<dbReference type="InterPro" id="IPR050156">
    <property type="entry name" value="TC-AMP_synthase_SUA5"/>
</dbReference>
<evidence type="ECO:0000256" key="1">
    <source>
        <dbReference type="ARBA" id="ARBA00004496"/>
    </source>
</evidence>
<evidence type="ECO:0000256" key="12">
    <source>
        <dbReference type="ARBA" id="ARBA00048366"/>
    </source>
</evidence>
<comment type="subcellular location">
    <subcellularLocation>
        <location evidence="1 13">Cytoplasm</location>
    </subcellularLocation>
</comment>
<comment type="similarity">
    <text evidence="2 13">Belongs to the SUA5 family.</text>
</comment>
<evidence type="ECO:0000259" key="15">
    <source>
        <dbReference type="PROSITE" id="PS51163"/>
    </source>
</evidence>
<feature type="binding site" evidence="14">
    <location>
        <position position="32"/>
    </location>
    <ligand>
        <name>L-threonine</name>
        <dbReference type="ChEBI" id="CHEBI:57926"/>
    </ligand>
</feature>
<dbReference type="PIRSF" id="PIRSF004930">
    <property type="entry name" value="Tln_factor_SUA5"/>
    <property type="match status" value="1"/>
</dbReference>
<feature type="binding site" evidence="14">
    <location>
        <position position="178"/>
    </location>
    <ligand>
        <name>L-threonine</name>
        <dbReference type="ChEBI" id="CHEBI:57926"/>
    </ligand>
</feature>
<dbReference type="GO" id="GO:0003725">
    <property type="term" value="F:double-stranded RNA binding"/>
    <property type="evidence" value="ECO:0007669"/>
    <property type="project" value="UniProtKB-UniRule"/>
</dbReference>
<reference evidence="17" key="2">
    <citation type="submission" date="2021-03" db="EMBL/GenBank/DDBJ databases">
        <authorList>
            <person name="Jaffe A."/>
        </authorList>
    </citation>
    <scope>NUCLEOTIDE SEQUENCE</scope>
    <source>
        <strain evidence="17">RIFCSPLOWO2_01_FULL_58_19</strain>
    </source>
</reference>
<feature type="binding site" evidence="14">
    <location>
        <position position="192"/>
    </location>
    <ligand>
        <name>ATP</name>
        <dbReference type="ChEBI" id="CHEBI:30616"/>
    </ligand>
</feature>
<evidence type="ECO:0000256" key="5">
    <source>
        <dbReference type="ARBA" id="ARBA00022490"/>
    </source>
</evidence>
<evidence type="ECO:0000256" key="6">
    <source>
        <dbReference type="ARBA" id="ARBA00022679"/>
    </source>
</evidence>
<dbReference type="NCBIfam" id="TIGR00057">
    <property type="entry name" value="L-threonylcarbamoyladenylate synthase"/>
    <property type="match status" value="1"/>
</dbReference>
<dbReference type="EMBL" id="JAGVWE010000003">
    <property type="protein sequence ID" value="MBS3062936.1"/>
    <property type="molecule type" value="Genomic_DNA"/>
</dbReference>
<proteinExistence type="inferred from homology"/>
<evidence type="ECO:0000256" key="2">
    <source>
        <dbReference type="ARBA" id="ARBA00007663"/>
    </source>
</evidence>
<keyword evidence="10 13" id="KW-0067">ATP-binding</keyword>
<evidence type="ECO:0000256" key="4">
    <source>
        <dbReference type="ARBA" id="ARBA00015492"/>
    </source>
</evidence>
<feature type="binding site" evidence="14">
    <location>
        <position position="59"/>
    </location>
    <ligand>
        <name>ATP</name>
        <dbReference type="ChEBI" id="CHEBI:30616"/>
    </ligand>
</feature>
<feature type="binding site" evidence="14">
    <location>
        <position position="140"/>
    </location>
    <ligand>
        <name>ATP</name>
        <dbReference type="ChEBI" id="CHEBI:30616"/>
    </ligand>
</feature>
<evidence type="ECO:0000256" key="3">
    <source>
        <dbReference type="ARBA" id="ARBA00012584"/>
    </source>
</evidence>
<evidence type="ECO:0000256" key="9">
    <source>
        <dbReference type="ARBA" id="ARBA00022741"/>
    </source>
</evidence>
<evidence type="ECO:0000256" key="14">
    <source>
        <dbReference type="PIRSR" id="PIRSR004930-1"/>
    </source>
</evidence>
<evidence type="ECO:0000313" key="17">
    <source>
        <dbReference type="EMBL" id="MBS3062936.1"/>
    </source>
</evidence>
<comment type="catalytic activity">
    <reaction evidence="12 13">
        <text>L-threonine + hydrogencarbonate + ATP = L-threonylcarbamoyladenylate + diphosphate + H2O</text>
        <dbReference type="Rhea" id="RHEA:36407"/>
        <dbReference type="ChEBI" id="CHEBI:15377"/>
        <dbReference type="ChEBI" id="CHEBI:17544"/>
        <dbReference type="ChEBI" id="CHEBI:30616"/>
        <dbReference type="ChEBI" id="CHEBI:33019"/>
        <dbReference type="ChEBI" id="CHEBI:57926"/>
        <dbReference type="ChEBI" id="CHEBI:73682"/>
        <dbReference type="EC" id="2.7.7.87"/>
    </reaction>
</comment>
<feature type="binding site" evidence="14">
    <location>
        <position position="234"/>
    </location>
    <ligand>
        <name>ATP</name>
        <dbReference type="ChEBI" id="CHEBI:30616"/>
    </ligand>
</feature>
<dbReference type="PANTHER" id="PTHR17490:SF16">
    <property type="entry name" value="THREONYLCARBAMOYL-AMP SYNTHASE"/>
    <property type="match status" value="1"/>
</dbReference>
<keyword evidence="5 13" id="KW-0963">Cytoplasm</keyword>
<dbReference type="GO" id="GO:0006450">
    <property type="term" value="P:regulation of translational fidelity"/>
    <property type="evidence" value="ECO:0007669"/>
    <property type="project" value="TreeGrafter"/>
</dbReference>
<name>A0A7J4JIS5_9ARCH</name>
<accession>A0A7J4JIS5</accession>
<dbReference type="Pfam" id="PF03481">
    <property type="entry name" value="Sua5_C"/>
    <property type="match status" value="1"/>
</dbReference>
<dbReference type="Gene3D" id="3.90.870.10">
    <property type="entry name" value="DHBP synthase"/>
    <property type="match status" value="1"/>
</dbReference>
<evidence type="ECO:0000256" key="13">
    <source>
        <dbReference type="PIRNR" id="PIRNR004930"/>
    </source>
</evidence>
<dbReference type="EC" id="2.7.7.87" evidence="3 13"/>
<dbReference type="InterPro" id="IPR010923">
    <property type="entry name" value="T(6)A37_SUA5"/>
</dbReference>
<dbReference type="EMBL" id="DUGH01000008">
    <property type="protein sequence ID" value="HIH15837.1"/>
    <property type="molecule type" value="Genomic_DNA"/>
</dbReference>
<sequence>MRTLLLKPDEAGIKKAAAILRRGGLVAFPTETVYGLGADAFHARACRKIFKAKHRPSDNPLIVHVARQSELGRLVAEIPSSARKLMKKFWPGPLTLVLRKTARVPSVVSGGLQTVAVRMPDHPVALQLIRAAGCPIAAPSANVAGKPSPTDAQHVVEDLRGRIEAVLDGGPTEHGVESTIVDLSRPVPELLRPGAVTLEQLRKAIGRVRVHASVKRHGAVRGKALSPGMKYRHYAPKAEVVVIRPPLSSRKLGKALKGAKGRRTAVLTTRSRVKADAIVIVFPSVKAFARRLFAYFRLLDKAGIGRIVVEGVPEKGIGLTLMNRALKAAKKVV</sequence>
<dbReference type="SUPFAM" id="SSF55821">
    <property type="entry name" value="YrdC/RibB"/>
    <property type="match status" value="1"/>
</dbReference>
<dbReference type="Proteomes" id="UP000678237">
    <property type="component" value="Unassembled WGS sequence"/>
</dbReference>
<evidence type="ECO:0000256" key="10">
    <source>
        <dbReference type="ARBA" id="ARBA00022840"/>
    </source>
</evidence>
<keyword evidence="6 13" id="KW-0808">Transferase</keyword>
<evidence type="ECO:0000256" key="11">
    <source>
        <dbReference type="ARBA" id="ARBA00029774"/>
    </source>
</evidence>
<dbReference type="InterPro" id="IPR005145">
    <property type="entry name" value="Sua5_C"/>
</dbReference>
<organism evidence="16 18">
    <name type="scientific">Candidatus Iainarchaeum sp</name>
    <dbReference type="NCBI Taxonomy" id="3101447"/>
    <lineage>
        <taxon>Archaea</taxon>
        <taxon>Candidatus Iainarchaeota</taxon>
        <taxon>Candidatus Iainarchaeia</taxon>
        <taxon>Candidatus Iainarchaeales</taxon>
        <taxon>Candidatus Iainarchaeaceae</taxon>
        <taxon>Candidatus Iainarchaeum</taxon>
    </lineage>
</organism>
<dbReference type="InterPro" id="IPR006070">
    <property type="entry name" value="Sua5-like_dom"/>
</dbReference>
<protein>
    <recommendedName>
        <fullName evidence="4 13">Threonylcarbamoyl-AMP synthase</fullName>
        <shortName evidence="13">TC-AMP synthase</shortName>
        <ecNumber evidence="3 13">2.7.7.87</ecNumber>
    </recommendedName>
    <alternativeName>
        <fullName evidence="11 13">L-threonylcarbamoyladenylate synthase</fullName>
    </alternativeName>
</protein>
<evidence type="ECO:0000256" key="7">
    <source>
        <dbReference type="ARBA" id="ARBA00022694"/>
    </source>
</evidence>
<dbReference type="GO" id="GO:0061710">
    <property type="term" value="F:L-threonylcarbamoyladenylate synthase"/>
    <property type="evidence" value="ECO:0007669"/>
    <property type="project" value="UniProtKB-EC"/>
</dbReference>
<feature type="binding site" evidence="14">
    <location>
        <position position="148"/>
    </location>
    <ligand>
        <name>ATP</name>
        <dbReference type="ChEBI" id="CHEBI:30616"/>
    </ligand>
</feature>
<dbReference type="PANTHER" id="PTHR17490">
    <property type="entry name" value="SUA5"/>
    <property type="match status" value="1"/>
</dbReference>
<dbReference type="Proteomes" id="UP000564964">
    <property type="component" value="Unassembled WGS sequence"/>
</dbReference>
<feature type="binding site" evidence="14">
    <location>
        <position position="138"/>
    </location>
    <ligand>
        <name>L-threonine</name>
        <dbReference type="ChEBI" id="CHEBI:57926"/>
    </ligand>
</feature>
<evidence type="ECO:0000313" key="16">
    <source>
        <dbReference type="EMBL" id="HIH15837.1"/>
    </source>
</evidence>
<feature type="binding site" evidence="14">
    <location>
        <position position="55"/>
    </location>
    <ligand>
        <name>ATP</name>
        <dbReference type="ChEBI" id="CHEBI:30616"/>
    </ligand>
</feature>
<dbReference type="FunFam" id="3.90.870.10:FF:000008">
    <property type="entry name" value="Threonylcarbamoyl-AMP synthase"/>
    <property type="match status" value="1"/>
</dbReference>
<dbReference type="GO" id="GO:0005737">
    <property type="term" value="C:cytoplasm"/>
    <property type="evidence" value="ECO:0007669"/>
    <property type="project" value="UniProtKB-SubCell"/>
</dbReference>
<dbReference type="GO" id="GO:0005524">
    <property type="term" value="F:ATP binding"/>
    <property type="evidence" value="ECO:0007669"/>
    <property type="project" value="UniProtKB-UniRule"/>
</dbReference>
<feature type="binding site" evidence="14">
    <location>
        <position position="118"/>
    </location>
    <ligand>
        <name>ATP</name>
        <dbReference type="ChEBI" id="CHEBI:30616"/>
    </ligand>
</feature>
<feature type="binding site" evidence="14">
    <location>
        <position position="64"/>
    </location>
    <ligand>
        <name>L-threonine</name>
        <dbReference type="ChEBI" id="CHEBI:57926"/>
    </ligand>
</feature>
<comment type="function">
    <text evidence="13">Required for the formation of a threonylcarbamoyl group on adenosine at position 37 (t(6)A37) in tRNAs that read codons beginning with adenine.</text>
</comment>
<gene>
    <name evidence="16" type="ORF">HA252_00340</name>
    <name evidence="17" type="ORF">J4203_03615</name>
</gene>
<dbReference type="GO" id="GO:0000049">
    <property type="term" value="F:tRNA binding"/>
    <property type="evidence" value="ECO:0007669"/>
    <property type="project" value="TreeGrafter"/>
</dbReference>
<dbReference type="GO" id="GO:0008033">
    <property type="term" value="P:tRNA processing"/>
    <property type="evidence" value="ECO:0007669"/>
    <property type="project" value="UniProtKB-KW"/>
</dbReference>
<dbReference type="Pfam" id="PF01300">
    <property type="entry name" value="Sua5_yciO_yrdC"/>
    <property type="match status" value="1"/>
</dbReference>
<dbReference type="InterPro" id="IPR017945">
    <property type="entry name" value="DHBP_synth_RibB-like_a/b_dom"/>
</dbReference>
<comment type="caution">
    <text evidence="16">The sequence shown here is derived from an EMBL/GenBank/DDBJ whole genome shotgun (WGS) entry which is preliminary data.</text>
</comment>
<reference evidence="17" key="3">
    <citation type="submission" date="2021-05" db="EMBL/GenBank/DDBJ databases">
        <title>Protein family content uncovers lineage relationships and bacterial pathway maintenance mechanisms in DPANN archaea.</title>
        <authorList>
            <person name="Castelle C.J."/>
            <person name="Meheust R."/>
            <person name="Jaffe A.L."/>
            <person name="Seitz K."/>
            <person name="Gong X."/>
            <person name="Baker B.J."/>
            <person name="Banfield J.F."/>
        </authorList>
    </citation>
    <scope>NUCLEOTIDE SEQUENCE</scope>
    <source>
        <strain evidence="17">RIFCSPLOWO2_01_FULL_58_19</strain>
    </source>
</reference>
<dbReference type="AlphaFoldDB" id="A0A7J4JIS5"/>
<reference evidence="18" key="1">
    <citation type="journal article" date="2020" name="bioRxiv">
        <title>A rank-normalized archaeal taxonomy based on genome phylogeny resolves widespread incomplete and uneven classifications.</title>
        <authorList>
            <person name="Rinke C."/>
            <person name="Chuvochina M."/>
            <person name="Mussig A.J."/>
            <person name="Chaumeil P.-A."/>
            <person name="Waite D.W."/>
            <person name="Whitman W.B."/>
            <person name="Parks D.H."/>
            <person name="Hugenholtz P."/>
        </authorList>
    </citation>
    <scope>NUCLEOTIDE SEQUENCE [LARGE SCALE GENOMIC DNA]</scope>
</reference>
<keyword evidence="8 13" id="KW-0548">Nucleotidyltransferase</keyword>
<keyword evidence="9 13" id="KW-0547">Nucleotide-binding</keyword>
<keyword evidence="7 13" id="KW-0819">tRNA processing</keyword>
<dbReference type="PROSITE" id="PS51163">
    <property type="entry name" value="YRDC"/>
    <property type="match status" value="1"/>
</dbReference>